<dbReference type="Proteomes" id="UP000284706">
    <property type="component" value="Unassembled WGS sequence"/>
</dbReference>
<feature type="compositionally biased region" description="Low complexity" evidence="1">
    <location>
        <begin position="444"/>
        <end position="460"/>
    </location>
</feature>
<feature type="compositionally biased region" description="Low complexity" evidence="1">
    <location>
        <begin position="346"/>
        <end position="356"/>
    </location>
</feature>
<dbReference type="EMBL" id="NHYE01005022">
    <property type="protein sequence ID" value="PPQ79089.1"/>
    <property type="molecule type" value="Genomic_DNA"/>
</dbReference>
<dbReference type="AlphaFoldDB" id="A0A409WKS8"/>
<evidence type="ECO:0000256" key="1">
    <source>
        <dbReference type="SAM" id="MobiDB-lite"/>
    </source>
</evidence>
<feature type="compositionally biased region" description="Low complexity" evidence="1">
    <location>
        <begin position="572"/>
        <end position="589"/>
    </location>
</feature>
<feature type="compositionally biased region" description="Low complexity" evidence="1">
    <location>
        <begin position="228"/>
        <end position="245"/>
    </location>
</feature>
<evidence type="ECO:0000313" key="2">
    <source>
        <dbReference type="EMBL" id="PPQ79089.1"/>
    </source>
</evidence>
<protein>
    <submittedName>
        <fullName evidence="2">Uncharacterized protein</fullName>
    </submittedName>
</protein>
<feature type="compositionally biased region" description="Low complexity" evidence="1">
    <location>
        <begin position="614"/>
        <end position="625"/>
    </location>
</feature>
<feature type="region of interest" description="Disordered" evidence="1">
    <location>
        <begin position="336"/>
        <end position="646"/>
    </location>
</feature>
<feature type="compositionally biased region" description="Basic residues" evidence="1">
    <location>
        <begin position="634"/>
        <end position="646"/>
    </location>
</feature>
<feature type="compositionally biased region" description="Basic residues" evidence="1">
    <location>
        <begin position="424"/>
        <end position="443"/>
    </location>
</feature>
<dbReference type="OrthoDB" id="3069793at2759"/>
<dbReference type="InParanoid" id="A0A409WKS8"/>
<organism evidence="2 3">
    <name type="scientific">Gymnopilus dilepis</name>
    <dbReference type="NCBI Taxonomy" id="231916"/>
    <lineage>
        <taxon>Eukaryota</taxon>
        <taxon>Fungi</taxon>
        <taxon>Dikarya</taxon>
        <taxon>Basidiomycota</taxon>
        <taxon>Agaricomycotina</taxon>
        <taxon>Agaricomycetes</taxon>
        <taxon>Agaricomycetidae</taxon>
        <taxon>Agaricales</taxon>
        <taxon>Agaricineae</taxon>
        <taxon>Hymenogastraceae</taxon>
        <taxon>Gymnopilus</taxon>
    </lineage>
</organism>
<feature type="compositionally biased region" description="Low complexity" evidence="1">
    <location>
        <begin position="41"/>
        <end position="54"/>
    </location>
</feature>
<gene>
    <name evidence="2" type="ORF">CVT26_004049</name>
</gene>
<reference evidence="2 3" key="1">
    <citation type="journal article" date="2018" name="Evol. Lett.">
        <title>Horizontal gene cluster transfer increased hallucinogenic mushroom diversity.</title>
        <authorList>
            <person name="Reynolds H.T."/>
            <person name="Vijayakumar V."/>
            <person name="Gluck-Thaler E."/>
            <person name="Korotkin H.B."/>
            <person name="Matheny P.B."/>
            <person name="Slot J.C."/>
        </authorList>
    </citation>
    <scope>NUCLEOTIDE SEQUENCE [LARGE SCALE GENOMIC DNA]</scope>
    <source>
        <strain evidence="2 3">SRW20</strain>
    </source>
</reference>
<proteinExistence type="predicted"/>
<feature type="region of interest" description="Disordered" evidence="1">
    <location>
        <begin position="36"/>
        <end position="62"/>
    </location>
</feature>
<accession>A0A409WKS8</accession>
<sequence length="646" mass="67262">MSGLRTPTPSELFTPEKAKRVQRWLSNLSKHSFLDAFSEPSSHSKSQHQTHSTQPKMPRLFGSSKNRALGGYPAYPATAGYHAGYPAGAAYVAGHPTAYGASAVPGAIPAMATAAPVQVAAPAVVTHPPVVATAANPLLSPYGAAVGGTTQLPGVVGGAGVPGALGGTAPLATGGLATPFGALQNQGQLGAARGATGAAEEEETKQTTSTGGPGGVQQTTTEQEEEQVSSSNAGPGRMGNGNMNMNAGNPAAGFGNGQYGVGGGYGNTQYPYGAGQGQQMPMPGSMPGPGPMSNPNMPPPPMGGAAYPQYGGAYPPQPAVQPVPVGSTNLNISIPPVTAPTGVPMPGGYRSASPPRSRSHRSRSIPPSPSSSPRAYRSTRDSDRETDRDSPIPLPPDYIPTSGAQAGDRSRGIDTYDDYAPRSSHGHHHHHRHHGSGSSRHRSASQSYAPSPVYPSYPATPSYPPPSSSRPAYSRRRSRSVDDRDMYHSRARERSGGRDYGHGYYSSRADPYQGGAAPAVVPQSGNQPVMVPIDNGRGGWVVVPPKGAGLRVMDPSQTYGDTRTSSRHHSSGTHTHSSSPRTRSNSTHSPGFFSWLFGSGKHSASADAPTSSRAVPVQAQPQPVQYHYVNPPRSKGRSHRRRRDSF</sequence>
<name>A0A409WKS8_9AGAR</name>
<comment type="caution">
    <text evidence="2">The sequence shown here is derived from an EMBL/GenBank/DDBJ whole genome shotgun (WGS) entry which is preliminary data.</text>
</comment>
<feature type="compositionally biased region" description="Basic and acidic residues" evidence="1">
    <location>
        <begin position="378"/>
        <end position="390"/>
    </location>
</feature>
<evidence type="ECO:0000313" key="3">
    <source>
        <dbReference type="Proteomes" id="UP000284706"/>
    </source>
</evidence>
<feature type="compositionally biased region" description="Basic and acidic residues" evidence="1">
    <location>
        <begin position="479"/>
        <end position="501"/>
    </location>
</feature>
<feature type="compositionally biased region" description="Low complexity" evidence="1">
    <location>
        <begin position="206"/>
        <end position="221"/>
    </location>
</feature>
<feature type="region of interest" description="Disordered" evidence="1">
    <location>
        <begin position="188"/>
        <end position="245"/>
    </location>
</feature>
<keyword evidence="3" id="KW-1185">Reference proteome</keyword>